<evidence type="ECO:0000313" key="3">
    <source>
        <dbReference type="Proteomes" id="UP000187429"/>
    </source>
</evidence>
<dbReference type="Pfam" id="PF08618">
    <property type="entry name" value="Opi1"/>
    <property type="match status" value="2"/>
</dbReference>
<dbReference type="InterPro" id="IPR013927">
    <property type="entry name" value="TF_Opi1_Ccg-8"/>
</dbReference>
<feature type="compositionally biased region" description="Low complexity" evidence="1">
    <location>
        <begin position="19"/>
        <end position="35"/>
    </location>
</feature>
<reference evidence="3" key="1">
    <citation type="submission" date="2017-01" db="EMBL/GenBank/DDBJ databases">
        <authorList>
            <person name="Wang Y."/>
            <person name="White M."/>
            <person name="Kvist S."/>
            <person name="Moncalvo J.-M."/>
        </authorList>
    </citation>
    <scope>NUCLEOTIDE SEQUENCE [LARGE SCALE GENOMIC DNA]</scope>
    <source>
        <strain evidence="3">ID-206-W2</strain>
    </source>
</reference>
<keyword evidence="3" id="KW-1185">Reference proteome</keyword>
<gene>
    <name evidence="2" type="ORF">AYI69_g4452</name>
</gene>
<name>A0A1R1YDF9_9FUNG</name>
<evidence type="ECO:0000256" key="1">
    <source>
        <dbReference type="SAM" id="MobiDB-lite"/>
    </source>
</evidence>
<feature type="region of interest" description="Disordered" evidence="1">
    <location>
        <begin position="1"/>
        <end position="35"/>
    </location>
</feature>
<dbReference type="AlphaFoldDB" id="A0A1R1YDF9"/>
<accession>A0A1R1YDF9</accession>
<feature type="compositionally biased region" description="Polar residues" evidence="1">
    <location>
        <begin position="426"/>
        <end position="452"/>
    </location>
</feature>
<comment type="caution">
    <text evidence="2">The sequence shown here is derived from an EMBL/GenBank/DDBJ whole genome shotgun (WGS) entry which is preliminary data.</text>
</comment>
<evidence type="ECO:0000313" key="2">
    <source>
        <dbReference type="EMBL" id="OMJ24958.1"/>
    </source>
</evidence>
<sequence length="535" mass="59371">MESTRKSLKRRNSLQSDNSISLSNPSSPSQTSLRSPPLLEKDLLDAAQTLNDLRKNNQNQNSQFISRVSEIPIVNAALSFYDHGKQSSRLVKYGAETLESSVKSVCNPFVKRMNVSQLDNFACRQLDKLDFITTSNKESLPPLNVSTTTNNTNLHNSDHKDDSEFNFNNFSSNDSKNPTSWKNLLGNAKSRAAALQKDALDRLKYCLEWLRYAIAVLESNISSIRSLISDLQASIRSILVSENLTKSSIQPKLDLLYKSSIEKISETRIQVIKIVRSVIETISKYASAVLPADARKQVKSLILSLPSRCAPINNPSSSTVNTHNHSNAQSLSELSSPLIRSSSSLASPLPHSNKDFNLSNSKPTNNFAKIEENAQNLLSFANESYIMLDRVHSVFGNIYANAQIWVYKPQNSPEVSSFSPDLPFSRNQNFSEDTNQYSLNSSTFNNSPSISPKLNKPSFENLHSNNNKPQADLPSVVKDLISNSTSIGSSFNLNSHFNRSNIQNENFSTLSINSPSSANTYSNTNHSLPPKKSKN</sequence>
<feature type="compositionally biased region" description="Polar residues" evidence="1">
    <location>
        <begin position="511"/>
        <end position="527"/>
    </location>
</feature>
<dbReference type="GO" id="GO:0030968">
    <property type="term" value="P:endoplasmic reticulum unfolded protein response"/>
    <property type="evidence" value="ECO:0007669"/>
    <property type="project" value="TreeGrafter"/>
</dbReference>
<dbReference type="GO" id="GO:0006357">
    <property type="term" value="P:regulation of transcription by RNA polymerase II"/>
    <property type="evidence" value="ECO:0007669"/>
    <property type="project" value="TreeGrafter"/>
</dbReference>
<feature type="region of interest" description="Disordered" evidence="1">
    <location>
        <begin position="426"/>
        <end position="472"/>
    </location>
</feature>
<feature type="compositionally biased region" description="Basic residues" evidence="1">
    <location>
        <begin position="1"/>
        <end position="12"/>
    </location>
</feature>
<dbReference type="GO" id="GO:0005783">
    <property type="term" value="C:endoplasmic reticulum"/>
    <property type="evidence" value="ECO:0007669"/>
    <property type="project" value="TreeGrafter"/>
</dbReference>
<dbReference type="PANTHER" id="PTHR38406">
    <property type="entry name" value="TRANSCRIPTIONAL REPRESSOR OPI1"/>
    <property type="match status" value="1"/>
</dbReference>
<dbReference type="GO" id="GO:0008654">
    <property type="term" value="P:phospholipid biosynthetic process"/>
    <property type="evidence" value="ECO:0007669"/>
    <property type="project" value="TreeGrafter"/>
</dbReference>
<dbReference type="GO" id="GO:0005634">
    <property type="term" value="C:nucleus"/>
    <property type="evidence" value="ECO:0007669"/>
    <property type="project" value="TreeGrafter"/>
</dbReference>
<dbReference type="EMBL" id="LSSM01001724">
    <property type="protein sequence ID" value="OMJ24958.1"/>
    <property type="molecule type" value="Genomic_DNA"/>
</dbReference>
<organism evidence="2 3">
    <name type="scientific">Smittium culicis</name>
    <dbReference type="NCBI Taxonomy" id="133412"/>
    <lineage>
        <taxon>Eukaryota</taxon>
        <taxon>Fungi</taxon>
        <taxon>Fungi incertae sedis</taxon>
        <taxon>Zoopagomycota</taxon>
        <taxon>Kickxellomycotina</taxon>
        <taxon>Harpellomycetes</taxon>
        <taxon>Harpellales</taxon>
        <taxon>Legeriomycetaceae</taxon>
        <taxon>Smittium</taxon>
    </lineage>
</organism>
<dbReference type="Proteomes" id="UP000187429">
    <property type="component" value="Unassembled WGS sequence"/>
</dbReference>
<feature type="region of interest" description="Disordered" evidence="1">
    <location>
        <begin position="511"/>
        <end position="535"/>
    </location>
</feature>
<dbReference type="PANTHER" id="PTHR38406:SF1">
    <property type="entry name" value="TRANSCRIPTIONAL REPRESSOR OPI1"/>
    <property type="match status" value="1"/>
</dbReference>
<protein>
    <submittedName>
        <fullName evidence="2">Uncharacterized protein</fullName>
    </submittedName>
</protein>
<proteinExistence type="predicted"/>
<dbReference type="OrthoDB" id="2441642at2759"/>
<dbReference type="GO" id="GO:0003714">
    <property type="term" value="F:transcription corepressor activity"/>
    <property type="evidence" value="ECO:0007669"/>
    <property type="project" value="InterPro"/>
</dbReference>